<dbReference type="OrthoDB" id="797627at2"/>
<gene>
    <name evidence="1" type="ORF">FPZ42_13190</name>
</gene>
<evidence type="ECO:0000313" key="2">
    <source>
        <dbReference type="Proteomes" id="UP000318010"/>
    </source>
</evidence>
<evidence type="ECO:0000313" key="1">
    <source>
        <dbReference type="EMBL" id="TWR25545.1"/>
    </source>
</evidence>
<keyword evidence="2" id="KW-1185">Reference proteome</keyword>
<dbReference type="AlphaFoldDB" id="A0A563U1N1"/>
<comment type="caution">
    <text evidence="1">The sequence shown here is derived from an EMBL/GenBank/DDBJ whole genome shotgun (WGS) entry which is preliminary data.</text>
</comment>
<dbReference type="RefSeq" id="WP_146272110.1">
    <property type="nucleotide sequence ID" value="NZ_VOEI01000004.1"/>
</dbReference>
<dbReference type="Proteomes" id="UP000318010">
    <property type="component" value="Unassembled WGS sequence"/>
</dbReference>
<sequence length="215" mass="24467">MKVTKRLTNNVSEVYHVSGDGHTRQGMYQALYKKKIALANGAYKDNKRVGLWQFYNNRGTVVQSYNFDKNQFVYEAQEDTTSNIHYFVDRTFDTVKVANPKVNKPLRIGGVYYGYLPYVSLFKMPKRYSSTDLDYSNVNVVVELLVSPGGRLADYTVHLIYAPLQTSIDDIRMNLKLPNPDDLVFVPASYEGEAVSCRIMIECVLNSNGTLDFAK</sequence>
<accession>A0A563U1N1</accession>
<name>A0A563U1N1_9SPHI</name>
<organism evidence="1 2">
    <name type="scientific">Mucilaginibacter achroorhodeus</name>
    <dbReference type="NCBI Taxonomy" id="2599294"/>
    <lineage>
        <taxon>Bacteria</taxon>
        <taxon>Pseudomonadati</taxon>
        <taxon>Bacteroidota</taxon>
        <taxon>Sphingobacteriia</taxon>
        <taxon>Sphingobacteriales</taxon>
        <taxon>Sphingobacteriaceae</taxon>
        <taxon>Mucilaginibacter</taxon>
    </lineage>
</organism>
<protein>
    <submittedName>
        <fullName evidence="1">Uncharacterized protein</fullName>
    </submittedName>
</protein>
<reference evidence="1 2" key="1">
    <citation type="submission" date="2019-07" db="EMBL/GenBank/DDBJ databases">
        <authorList>
            <person name="Kim J."/>
        </authorList>
    </citation>
    <scope>NUCLEOTIDE SEQUENCE [LARGE SCALE GENOMIC DNA]</scope>
    <source>
        <strain evidence="1 2">MJ1a</strain>
    </source>
</reference>
<dbReference type="EMBL" id="VOEI01000004">
    <property type="protein sequence ID" value="TWR25545.1"/>
    <property type="molecule type" value="Genomic_DNA"/>
</dbReference>
<proteinExistence type="predicted"/>